<dbReference type="HOGENOM" id="CLU_2870864_0_0_1"/>
<keyword evidence="2" id="KW-1185">Reference proteome</keyword>
<reference evidence="1" key="3">
    <citation type="submission" date="2015-04" db="UniProtKB">
        <authorList>
            <consortium name="EnsemblPlants"/>
        </authorList>
    </citation>
    <scope>IDENTIFICATION</scope>
</reference>
<evidence type="ECO:0000313" key="2">
    <source>
        <dbReference type="Proteomes" id="UP000032180"/>
    </source>
</evidence>
<dbReference type="Proteomes" id="UP000032180">
    <property type="component" value="Chromosome 6"/>
</dbReference>
<organism evidence="1 2">
    <name type="scientific">Leersia perrieri</name>
    <dbReference type="NCBI Taxonomy" id="77586"/>
    <lineage>
        <taxon>Eukaryota</taxon>
        <taxon>Viridiplantae</taxon>
        <taxon>Streptophyta</taxon>
        <taxon>Embryophyta</taxon>
        <taxon>Tracheophyta</taxon>
        <taxon>Spermatophyta</taxon>
        <taxon>Magnoliopsida</taxon>
        <taxon>Liliopsida</taxon>
        <taxon>Poales</taxon>
        <taxon>Poaceae</taxon>
        <taxon>BOP clade</taxon>
        <taxon>Oryzoideae</taxon>
        <taxon>Oryzeae</taxon>
        <taxon>Oryzinae</taxon>
        <taxon>Leersia</taxon>
    </lineage>
</organism>
<reference evidence="1 2" key="1">
    <citation type="submission" date="2012-08" db="EMBL/GenBank/DDBJ databases">
        <title>Oryza genome evolution.</title>
        <authorList>
            <person name="Wing R.A."/>
        </authorList>
    </citation>
    <scope>NUCLEOTIDE SEQUENCE</scope>
</reference>
<protein>
    <submittedName>
        <fullName evidence="1">Uncharacterized protein</fullName>
    </submittedName>
</protein>
<name>A0A0D9WS12_9ORYZ</name>
<accession>A0A0D9WS12</accession>
<proteinExistence type="predicted"/>
<reference evidence="2" key="2">
    <citation type="submission" date="2013-12" db="EMBL/GenBank/DDBJ databases">
        <authorList>
            <person name="Yu Y."/>
            <person name="Lee S."/>
            <person name="de Baynast K."/>
            <person name="Wissotski M."/>
            <person name="Liu L."/>
            <person name="Talag J."/>
            <person name="Goicoechea J."/>
            <person name="Angelova A."/>
            <person name="Jetty R."/>
            <person name="Kudrna D."/>
            <person name="Golser W."/>
            <person name="Rivera L."/>
            <person name="Zhang J."/>
            <person name="Wing R."/>
        </authorList>
    </citation>
    <scope>NUCLEOTIDE SEQUENCE</scope>
</reference>
<dbReference type="AlphaFoldDB" id="A0A0D9WS12"/>
<dbReference type="Gramene" id="LPERR06G17300.1">
    <property type="protein sequence ID" value="LPERR06G17300.1"/>
    <property type="gene ID" value="LPERR06G17300"/>
</dbReference>
<evidence type="ECO:0000313" key="1">
    <source>
        <dbReference type="EnsemblPlants" id="LPERR06G17300.1"/>
    </source>
</evidence>
<dbReference type="EnsemblPlants" id="LPERR06G17300.1">
    <property type="protein sequence ID" value="LPERR06G17300.1"/>
    <property type="gene ID" value="LPERR06G17300"/>
</dbReference>
<sequence>MGRGWPQEASNGGGTAWQSGAQARFISMASASASGDRPGEADAVWCDPRHAVEGSGDYFCDANL</sequence>